<dbReference type="STRING" id="38654.A0A3Q0FPC6"/>
<proteinExistence type="inferred from homology"/>
<dbReference type="InterPro" id="IPR001128">
    <property type="entry name" value="Cyt_P450"/>
</dbReference>
<dbReference type="Gene3D" id="1.10.630.10">
    <property type="entry name" value="Cytochrome P450"/>
    <property type="match status" value="1"/>
</dbReference>
<protein>
    <submittedName>
        <fullName evidence="4">Translation initiation factor IF-2-like isoform X1</fullName>
    </submittedName>
</protein>
<dbReference type="Proteomes" id="UP000189705">
    <property type="component" value="Unplaced"/>
</dbReference>
<feature type="region of interest" description="Disordered" evidence="2">
    <location>
        <begin position="219"/>
        <end position="314"/>
    </location>
</feature>
<sequence>MPLPWHARCTHSPRAGDTRRGPRCPGLRAHTTQVSKECMDVHTHAHTHAHKENPSTCTPAHAHTYLQACGTYTHRHTCACTCAHTPPAQVSGTHTHICTHMETSTQMYAHRRNPSVQDTCMQSTQAPVTCTQKTQASGTGTRPCTRREPRQAPGTCTCRHTPLLPPHSPRVSAARMRQELDAAVGRSRAPGAEDRAHLPYVLAVLHELQRYLDLVPGACPTPPPSPSSCAGTTCPREARLPRRGPGPAGAAPVHHHPAAEPGAGARGAARRHRLARPAPRLPRVQPGLPAPRPAPAPAPLGPGPGAEPPCPAGTSRARELKRLCQTSGVLVSLLPARGEPPGVLGMAGQSPDSFPHGGHAGGGP</sequence>
<dbReference type="GeneID" id="112547882"/>
<dbReference type="GO" id="GO:0016705">
    <property type="term" value="F:oxidoreductase activity, acting on paired donors, with incorporation or reduction of molecular oxygen"/>
    <property type="evidence" value="ECO:0007669"/>
    <property type="project" value="InterPro"/>
</dbReference>
<feature type="compositionally biased region" description="Pro residues" evidence="2">
    <location>
        <begin position="288"/>
        <end position="311"/>
    </location>
</feature>
<dbReference type="GO" id="GO:0004497">
    <property type="term" value="F:monooxygenase activity"/>
    <property type="evidence" value="ECO:0007669"/>
    <property type="project" value="InterPro"/>
</dbReference>
<evidence type="ECO:0000256" key="2">
    <source>
        <dbReference type="SAM" id="MobiDB-lite"/>
    </source>
</evidence>
<feature type="compositionally biased region" description="Low complexity" evidence="2">
    <location>
        <begin position="276"/>
        <end position="287"/>
    </location>
</feature>
<evidence type="ECO:0000256" key="1">
    <source>
        <dbReference type="ARBA" id="ARBA00010617"/>
    </source>
</evidence>
<feature type="region of interest" description="Disordered" evidence="2">
    <location>
        <begin position="1"/>
        <end position="25"/>
    </location>
</feature>
<name>A0A3Q0FPC6_ALLSI</name>
<reference evidence="4" key="1">
    <citation type="submission" date="2025-08" db="UniProtKB">
        <authorList>
            <consortium name="RefSeq"/>
        </authorList>
    </citation>
    <scope>IDENTIFICATION</scope>
</reference>
<dbReference type="SUPFAM" id="SSF48264">
    <property type="entry name" value="Cytochrome P450"/>
    <property type="match status" value="1"/>
</dbReference>
<dbReference type="InterPro" id="IPR036396">
    <property type="entry name" value="Cyt_P450_sf"/>
</dbReference>
<accession>A0A3Q0FPC6</accession>
<dbReference type="InParanoid" id="A0A3Q0FPC6"/>
<organism evidence="3 4">
    <name type="scientific">Alligator sinensis</name>
    <name type="common">Chinese alligator</name>
    <dbReference type="NCBI Taxonomy" id="38654"/>
    <lineage>
        <taxon>Eukaryota</taxon>
        <taxon>Metazoa</taxon>
        <taxon>Chordata</taxon>
        <taxon>Craniata</taxon>
        <taxon>Vertebrata</taxon>
        <taxon>Euteleostomi</taxon>
        <taxon>Archelosauria</taxon>
        <taxon>Archosauria</taxon>
        <taxon>Crocodylia</taxon>
        <taxon>Alligatoridae</taxon>
        <taxon>Alligatorinae</taxon>
        <taxon>Alligator</taxon>
    </lineage>
</organism>
<feature type="region of interest" description="Disordered" evidence="2">
    <location>
        <begin position="344"/>
        <end position="364"/>
    </location>
</feature>
<gene>
    <name evidence="4" type="primary">LOC112547882</name>
</gene>
<evidence type="ECO:0000313" key="3">
    <source>
        <dbReference type="Proteomes" id="UP000189705"/>
    </source>
</evidence>
<feature type="compositionally biased region" description="Low complexity" evidence="2">
    <location>
        <begin position="243"/>
        <end position="252"/>
    </location>
</feature>
<dbReference type="GO" id="GO:0005506">
    <property type="term" value="F:iron ion binding"/>
    <property type="evidence" value="ECO:0007669"/>
    <property type="project" value="InterPro"/>
</dbReference>
<dbReference type="GO" id="GO:0020037">
    <property type="term" value="F:heme binding"/>
    <property type="evidence" value="ECO:0007669"/>
    <property type="project" value="InterPro"/>
</dbReference>
<dbReference type="KEGG" id="asn:112547882"/>
<comment type="similarity">
    <text evidence="1">Belongs to the cytochrome P450 family.</text>
</comment>
<dbReference type="Pfam" id="PF00067">
    <property type="entry name" value="p450"/>
    <property type="match status" value="1"/>
</dbReference>
<evidence type="ECO:0000313" key="4">
    <source>
        <dbReference type="RefSeq" id="XP_025049169.1"/>
    </source>
</evidence>
<keyword evidence="3" id="KW-1185">Reference proteome</keyword>
<dbReference type="RefSeq" id="XP_025049169.1">
    <property type="nucleotide sequence ID" value="XM_025193384.1"/>
</dbReference>
<dbReference type="AlphaFoldDB" id="A0A3Q0FPC6"/>